<dbReference type="PROSITE" id="PS50001">
    <property type="entry name" value="SH2"/>
    <property type="match status" value="1"/>
</dbReference>
<evidence type="ECO:0000256" key="4">
    <source>
        <dbReference type="ARBA" id="ARBA00023288"/>
    </source>
</evidence>
<keyword evidence="1 8" id="KW-0728">SH3 domain</keyword>
<feature type="domain" description="SH3" evidence="10">
    <location>
        <begin position="257"/>
        <end position="314"/>
    </location>
</feature>
<evidence type="ECO:0000313" key="11">
    <source>
        <dbReference type="EMBL" id="KAK2817419.1"/>
    </source>
</evidence>
<sequence>MVLLRLSTPTRECNTAFTSPVLVPSTCSQTVGWQRECVTFIFLLQTGATTHKSSMEATGKYDFKASTDDELSFRKGESLKILQTTGNWYKAEIDGVEGFVPKNFLHVNLPSWYQENASRNDSEEKLMSQALGAFLIRASKSAAPGNFSLSVRHTRDVQHFKVLRHKAGQYSVWSERFSSLNQLVDHYKNNSVSKNSNVLLVETLQKVGTAPPTLDIYTVPEVETVSHLSRLLQSPATHLYLHHDRYSAIVCVCHKTPSTLQVRALYTFRAEEADELGFNAGDVIKVLECSDEAWWKGQLRGKTGLFPTNYTIPM</sequence>
<comment type="function">
    <text evidence="5">Induces bone resorption, acting probably through a signaling cascade which results in the secretion of factor(s) enhancing osteoclast formation and activity.</text>
</comment>
<evidence type="ECO:0000256" key="1">
    <source>
        <dbReference type="ARBA" id="ARBA00022443"/>
    </source>
</evidence>
<dbReference type="SUPFAM" id="SSF50044">
    <property type="entry name" value="SH3-domain"/>
    <property type="match status" value="2"/>
</dbReference>
<dbReference type="PRINTS" id="PR00452">
    <property type="entry name" value="SH3DOMAIN"/>
</dbReference>
<evidence type="ECO:0000256" key="5">
    <source>
        <dbReference type="ARBA" id="ARBA00037432"/>
    </source>
</evidence>
<organism evidence="11 12">
    <name type="scientific">Channa striata</name>
    <name type="common">Snakehead murrel</name>
    <name type="synonym">Ophicephalus striatus</name>
    <dbReference type="NCBI Taxonomy" id="64152"/>
    <lineage>
        <taxon>Eukaryota</taxon>
        <taxon>Metazoa</taxon>
        <taxon>Chordata</taxon>
        <taxon>Craniata</taxon>
        <taxon>Vertebrata</taxon>
        <taxon>Euteleostomi</taxon>
        <taxon>Actinopterygii</taxon>
        <taxon>Neopterygii</taxon>
        <taxon>Teleostei</taxon>
        <taxon>Neoteleostei</taxon>
        <taxon>Acanthomorphata</taxon>
        <taxon>Anabantaria</taxon>
        <taxon>Anabantiformes</taxon>
        <taxon>Channoidei</taxon>
        <taxon>Channidae</taxon>
        <taxon>Channa</taxon>
    </lineage>
</organism>
<dbReference type="SMART" id="SM00252">
    <property type="entry name" value="SH2"/>
    <property type="match status" value="1"/>
</dbReference>
<dbReference type="PRINTS" id="PR00499">
    <property type="entry name" value="P67PHOX"/>
</dbReference>
<dbReference type="EMBL" id="JAUPFM010000021">
    <property type="protein sequence ID" value="KAK2817419.1"/>
    <property type="molecule type" value="Genomic_DNA"/>
</dbReference>
<protein>
    <recommendedName>
        <fullName evidence="6">Osteoclast-stimulating factor 1</fullName>
    </recommendedName>
</protein>
<dbReference type="Pfam" id="PF00017">
    <property type="entry name" value="SH2"/>
    <property type="match status" value="1"/>
</dbReference>
<dbReference type="Gene3D" id="2.30.30.40">
    <property type="entry name" value="SH3 Domains"/>
    <property type="match status" value="2"/>
</dbReference>
<reference evidence="11" key="1">
    <citation type="submission" date="2023-07" db="EMBL/GenBank/DDBJ databases">
        <title>Chromosome-level Genome Assembly of Striped Snakehead (Channa striata).</title>
        <authorList>
            <person name="Liu H."/>
        </authorList>
    </citation>
    <scope>NUCLEOTIDE SEQUENCE</scope>
    <source>
        <strain evidence="11">Gz</strain>
        <tissue evidence="11">Muscle</tissue>
    </source>
</reference>
<dbReference type="FunFam" id="2.30.30.40:FF:000072">
    <property type="entry name" value="Unconventional Myosin IB"/>
    <property type="match status" value="1"/>
</dbReference>
<feature type="domain" description="SH2" evidence="9">
    <location>
        <begin position="112"/>
        <end position="204"/>
    </location>
</feature>
<comment type="caution">
    <text evidence="11">The sequence shown here is derived from an EMBL/GenBank/DDBJ whole genome shotgun (WGS) entry which is preliminary data.</text>
</comment>
<feature type="domain" description="SH3" evidence="10">
    <location>
        <begin position="52"/>
        <end position="110"/>
    </location>
</feature>
<dbReference type="Gene3D" id="3.30.505.10">
    <property type="entry name" value="SH2 domain"/>
    <property type="match status" value="1"/>
</dbReference>
<evidence type="ECO:0000259" key="10">
    <source>
        <dbReference type="PROSITE" id="PS50002"/>
    </source>
</evidence>
<evidence type="ECO:0000313" key="12">
    <source>
        <dbReference type="Proteomes" id="UP001187415"/>
    </source>
</evidence>
<keyword evidence="3" id="KW-0040">ANK repeat</keyword>
<dbReference type="Pfam" id="PF00018">
    <property type="entry name" value="SH3_1"/>
    <property type="match status" value="2"/>
</dbReference>
<dbReference type="PANTHER" id="PTHR46037">
    <property type="entry name" value="PROTEIN ENHANCER OF SEVENLESS 2B"/>
    <property type="match status" value="1"/>
</dbReference>
<keyword evidence="12" id="KW-1185">Reference proteome</keyword>
<dbReference type="PRINTS" id="PR00401">
    <property type="entry name" value="SH2DOMAIN"/>
</dbReference>
<dbReference type="CDD" id="cd09941">
    <property type="entry name" value="SH2_Grb2_like"/>
    <property type="match status" value="1"/>
</dbReference>
<evidence type="ECO:0000259" key="9">
    <source>
        <dbReference type="PROSITE" id="PS50001"/>
    </source>
</evidence>
<accession>A0AA88J281</accession>
<dbReference type="PROSITE" id="PS50002">
    <property type="entry name" value="SH3"/>
    <property type="match status" value="2"/>
</dbReference>
<evidence type="ECO:0000256" key="7">
    <source>
        <dbReference type="PROSITE-ProRule" id="PRU00191"/>
    </source>
</evidence>
<dbReference type="SMART" id="SM00326">
    <property type="entry name" value="SH3"/>
    <property type="match status" value="2"/>
</dbReference>
<dbReference type="AlphaFoldDB" id="A0AA88J281"/>
<proteinExistence type="predicted"/>
<dbReference type="InterPro" id="IPR036860">
    <property type="entry name" value="SH2_dom_sf"/>
</dbReference>
<keyword evidence="4" id="KW-0449">Lipoprotein</keyword>
<dbReference type="Proteomes" id="UP001187415">
    <property type="component" value="Unassembled WGS sequence"/>
</dbReference>
<dbReference type="InterPro" id="IPR001452">
    <property type="entry name" value="SH3_domain"/>
</dbReference>
<dbReference type="InterPro" id="IPR000980">
    <property type="entry name" value="SH2"/>
</dbReference>
<evidence type="ECO:0000256" key="2">
    <source>
        <dbReference type="ARBA" id="ARBA00022999"/>
    </source>
</evidence>
<dbReference type="InterPro" id="IPR036028">
    <property type="entry name" value="SH3-like_dom_sf"/>
</dbReference>
<dbReference type="SUPFAM" id="SSF55550">
    <property type="entry name" value="SH2 domain"/>
    <property type="match status" value="1"/>
</dbReference>
<evidence type="ECO:0000256" key="6">
    <source>
        <dbReference type="ARBA" id="ARBA00040640"/>
    </source>
</evidence>
<keyword evidence="2 7" id="KW-0727">SH2 domain</keyword>
<dbReference type="InterPro" id="IPR043539">
    <property type="entry name" value="Grb2-like"/>
</dbReference>
<evidence type="ECO:0000256" key="8">
    <source>
        <dbReference type="PROSITE-ProRule" id="PRU00192"/>
    </source>
</evidence>
<name>A0AA88J281_CHASR</name>
<evidence type="ECO:0000256" key="3">
    <source>
        <dbReference type="ARBA" id="ARBA00023043"/>
    </source>
</evidence>
<gene>
    <name evidence="11" type="ORF">Q5P01_025610</name>
</gene>